<dbReference type="EMBL" id="JBHUOF010000051">
    <property type="protein sequence ID" value="MFD2803240.1"/>
    <property type="molecule type" value="Genomic_DNA"/>
</dbReference>
<reference evidence="3" key="1">
    <citation type="journal article" date="2019" name="Int. J. Syst. Evol. Microbiol.">
        <title>The Global Catalogue of Microorganisms (GCM) 10K type strain sequencing project: providing services to taxonomists for standard genome sequencing and annotation.</title>
        <authorList>
            <consortium name="The Broad Institute Genomics Platform"/>
            <consortium name="The Broad Institute Genome Sequencing Center for Infectious Disease"/>
            <person name="Wu L."/>
            <person name="Ma J."/>
        </authorList>
    </citation>
    <scope>NUCLEOTIDE SEQUENCE [LARGE SCALE GENOMIC DNA]</scope>
    <source>
        <strain evidence="3">IBRC-M 10906</strain>
    </source>
</reference>
<keyword evidence="1" id="KW-0175">Coiled coil</keyword>
<keyword evidence="3" id="KW-1185">Reference proteome</keyword>
<comment type="caution">
    <text evidence="2">The sequence shown here is derived from an EMBL/GenBank/DDBJ whole genome shotgun (WGS) entry which is preliminary data.</text>
</comment>
<dbReference type="Proteomes" id="UP001597478">
    <property type="component" value="Unassembled WGS sequence"/>
</dbReference>
<proteinExistence type="predicted"/>
<protein>
    <submittedName>
        <fullName evidence="2">Uncharacterized protein</fullName>
    </submittedName>
</protein>
<sequence>MAIVAAVISLGMMAVAVWQARSAKRSADVAEADLAESRKQTTAAEQAAAAARQQVAEARRQNEIAEEQLRLAQEELDAGQQRCQKEESARHVEAVYKALLAAAELRDELRDDATAVLEHQDRPQSPFGVEPQLILFGRAESAWDAAVNTIRVDKPSSPEVTAAIGTYDEYARNAIQAIEGARDKAEEHRLSMSAAQELVALVNRRDDEYEALKGVCDEFFAANGFNPDRLTVSDES</sequence>
<accession>A0ABW5WJJ3</accession>
<evidence type="ECO:0000256" key="1">
    <source>
        <dbReference type="SAM" id="Coils"/>
    </source>
</evidence>
<organism evidence="2 3">
    <name type="scientific">Prauserella oleivorans</name>
    <dbReference type="NCBI Taxonomy" id="1478153"/>
    <lineage>
        <taxon>Bacteria</taxon>
        <taxon>Bacillati</taxon>
        <taxon>Actinomycetota</taxon>
        <taxon>Actinomycetes</taxon>
        <taxon>Pseudonocardiales</taxon>
        <taxon>Pseudonocardiaceae</taxon>
        <taxon>Prauserella</taxon>
    </lineage>
</organism>
<feature type="coiled-coil region" evidence="1">
    <location>
        <begin position="20"/>
        <end position="89"/>
    </location>
</feature>
<evidence type="ECO:0000313" key="2">
    <source>
        <dbReference type="EMBL" id="MFD2803240.1"/>
    </source>
</evidence>
<evidence type="ECO:0000313" key="3">
    <source>
        <dbReference type="Proteomes" id="UP001597478"/>
    </source>
</evidence>
<gene>
    <name evidence="2" type="ORF">ACFS2C_28000</name>
</gene>
<name>A0ABW5WJJ3_9PSEU</name>